<sequence length="42" mass="4820">MGDEFWRTVRKAIEEDNRTVRLIVILLTIGAMALIAYLLASR</sequence>
<organism evidence="2 3">
    <name type="scientific">Streptomyces achromogenes</name>
    <dbReference type="NCBI Taxonomy" id="67255"/>
    <lineage>
        <taxon>Bacteria</taxon>
        <taxon>Bacillati</taxon>
        <taxon>Actinomycetota</taxon>
        <taxon>Actinomycetes</taxon>
        <taxon>Kitasatosporales</taxon>
        <taxon>Streptomycetaceae</taxon>
        <taxon>Streptomyces</taxon>
    </lineage>
</organism>
<keyword evidence="1" id="KW-1133">Transmembrane helix</keyword>
<keyword evidence="3" id="KW-1185">Reference proteome</keyword>
<accession>A0ABU0PY55</accession>
<comment type="caution">
    <text evidence="2">The sequence shown here is derived from an EMBL/GenBank/DDBJ whole genome shotgun (WGS) entry which is preliminary data.</text>
</comment>
<gene>
    <name evidence="2" type="ORF">QFZ56_002309</name>
</gene>
<protein>
    <submittedName>
        <fullName evidence="2">Phage shock protein PspC (Stress-responsive transcriptional regulator)</fullName>
    </submittedName>
</protein>
<keyword evidence="1" id="KW-0812">Transmembrane</keyword>
<evidence type="ECO:0000313" key="2">
    <source>
        <dbReference type="EMBL" id="MDQ0683346.1"/>
    </source>
</evidence>
<dbReference type="EMBL" id="JAUSYA010000001">
    <property type="protein sequence ID" value="MDQ0683346.1"/>
    <property type="molecule type" value="Genomic_DNA"/>
</dbReference>
<proteinExistence type="predicted"/>
<feature type="transmembrane region" description="Helical" evidence="1">
    <location>
        <begin position="20"/>
        <end position="40"/>
    </location>
</feature>
<reference evidence="2 3" key="1">
    <citation type="submission" date="2023-07" db="EMBL/GenBank/DDBJ databases">
        <title>Comparative genomics of wheat-associated soil bacteria to identify genetic determinants of phenazine resistance.</title>
        <authorList>
            <person name="Mouncey N."/>
        </authorList>
    </citation>
    <scope>NUCLEOTIDE SEQUENCE [LARGE SCALE GENOMIC DNA]</scope>
    <source>
        <strain evidence="2 3">W4I19-2</strain>
    </source>
</reference>
<evidence type="ECO:0000256" key="1">
    <source>
        <dbReference type="SAM" id="Phobius"/>
    </source>
</evidence>
<evidence type="ECO:0000313" key="3">
    <source>
        <dbReference type="Proteomes" id="UP001243364"/>
    </source>
</evidence>
<name>A0ABU0PY55_STRAH</name>
<dbReference type="Proteomes" id="UP001243364">
    <property type="component" value="Unassembled WGS sequence"/>
</dbReference>
<keyword evidence="1" id="KW-0472">Membrane</keyword>